<dbReference type="AlphaFoldDB" id="A0A7J9GKU6"/>
<evidence type="ECO:0000313" key="1">
    <source>
        <dbReference type="EMBL" id="MBA0798180.1"/>
    </source>
</evidence>
<sequence>MAGSRHSILPHHPCSCPNVSGLGIYLNTDGPIRPEDGFATVGGIFHDHSGQWILGFNRFLGSCSVFEEVQIRTDGIEVASAFQVIALDGPTTALTRRILWLLSQTQY</sequence>
<organism evidence="1 2">
    <name type="scientific">Gossypium harknessii</name>
    <dbReference type="NCBI Taxonomy" id="34285"/>
    <lineage>
        <taxon>Eukaryota</taxon>
        <taxon>Viridiplantae</taxon>
        <taxon>Streptophyta</taxon>
        <taxon>Embryophyta</taxon>
        <taxon>Tracheophyta</taxon>
        <taxon>Spermatophyta</taxon>
        <taxon>Magnoliopsida</taxon>
        <taxon>eudicotyledons</taxon>
        <taxon>Gunneridae</taxon>
        <taxon>Pentapetalae</taxon>
        <taxon>rosids</taxon>
        <taxon>malvids</taxon>
        <taxon>Malvales</taxon>
        <taxon>Malvaceae</taxon>
        <taxon>Malvoideae</taxon>
        <taxon>Gossypium</taxon>
    </lineage>
</organism>
<keyword evidence="2" id="KW-1185">Reference proteome</keyword>
<accession>A0A7J9GKU6</accession>
<proteinExistence type="predicted"/>
<gene>
    <name evidence="1" type="ORF">Gohar_008796</name>
</gene>
<name>A0A7J9GKU6_9ROSI</name>
<comment type="caution">
    <text evidence="1">The sequence shown here is derived from an EMBL/GenBank/DDBJ whole genome shotgun (WGS) entry which is preliminary data.</text>
</comment>
<reference evidence="1 2" key="1">
    <citation type="journal article" date="2019" name="Genome Biol. Evol.">
        <title>Insights into the evolution of the New World diploid cottons (Gossypium, subgenus Houzingenia) based on genome sequencing.</title>
        <authorList>
            <person name="Grover C.E."/>
            <person name="Arick M.A. 2nd"/>
            <person name="Thrash A."/>
            <person name="Conover J.L."/>
            <person name="Sanders W.S."/>
            <person name="Peterson D.G."/>
            <person name="Frelichowski J.E."/>
            <person name="Scheffler J.A."/>
            <person name="Scheffler B.E."/>
            <person name="Wendel J.F."/>
        </authorList>
    </citation>
    <scope>NUCLEOTIDE SEQUENCE [LARGE SCALE GENOMIC DNA]</scope>
    <source>
        <strain evidence="1">0</strain>
        <tissue evidence="1">Leaf</tissue>
    </source>
</reference>
<dbReference type="Proteomes" id="UP000593560">
    <property type="component" value="Unassembled WGS sequence"/>
</dbReference>
<evidence type="ECO:0008006" key="3">
    <source>
        <dbReference type="Google" id="ProtNLM"/>
    </source>
</evidence>
<evidence type="ECO:0000313" key="2">
    <source>
        <dbReference type="Proteomes" id="UP000593560"/>
    </source>
</evidence>
<protein>
    <recommendedName>
        <fullName evidence="3">RNase H type-1 domain-containing protein</fullName>
    </recommendedName>
</protein>
<dbReference type="EMBL" id="JABFAD010000005">
    <property type="protein sequence ID" value="MBA0798180.1"/>
    <property type="molecule type" value="Genomic_DNA"/>
</dbReference>